<evidence type="ECO:0000256" key="7">
    <source>
        <dbReference type="SAM" id="MobiDB-lite"/>
    </source>
</evidence>
<keyword evidence="4" id="KW-0732">Signal</keyword>
<evidence type="ECO:0000256" key="6">
    <source>
        <dbReference type="ARBA" id="ARBA00022837"/>
    </source>
</evidence>
<evidence type="ECO:0000256" key="5">
    <source>
        <dbReference type="ARBA" id="ARBA00022801"/>
    </source>
</evidence>
<dbReference type="Pfam" id="PF00884">
    <property type="entry name" value="Sulfatase"/>
    <property type="match status" value="1"/>
</dbReference>
<dbReference type="Proteomes" id="UP000014760">
    <property type="component" value="Unassembled WGS sequence"/>
</dbReference>
<dbReference type="SUPFAM" id="SSF53649">
    <property type="entry name" value="Alkaline phosphatase-like"/>
    <property type="match status" value="1"/>
</dbReference>
<evidence type="ECO:0000256" key="2">
    <source>
        <dbReference type="ARBA" id="ARBA00008779"/>
    </source>
</evidence>
<dbReference type="EMBL" id="AMQN01013715">
    <property type="status" value="NOT_ANNOTATED_CDS"/>
    <property type="molecule type" value="Genomic_DNA"/>
</dbReference>
<reference evidence="10" key="3">
    <citation type="submission" date="2015-06" db="UniProtKB">
        <authorList>
            <consortium name="EnsemblMetazoa"/>
        </authorList>
    </citation>
    <scope>IDENTIFICATION</scope>
</reference>
<dbReference type="HOGENOM" id="CLU_006332_9_0_1"/>
<feature type="domain" description="Sulfatase N-terminal" evidence="8">
    <location>
        <begin position="60"/>
        <end position="417"/>
    </location>
</feature>
<dbReference type="PANTHER" id="PTHR45953">
    <property type="entry name" value="IDURONATE 2-SULFATASE"/>
    <property type="match status" value="1"/>
</dbReference>
<reference evidence="9 11" key="2">
    <citation type="journal article" date="2013" name="Nature">
        <title>Insights into bilaterian evolution from three spiralian genomes.</title>
        <authorList>
            <person name="Simakov O."/>
            <person name="Marletaz F."/>
            <person name="Cho S.J."/>
            <person name="Edsinger-Gonzales E."/>
            <person name="Havlak P."/>
            <person name="Hellsten U."/>
            <person name="Kuo D.H."/>
            <person name="Larsson T."/>
            <person name="Lv J."/>
            <person name="Arendt D."/>
            <person name="Savage R."/>
            <person name="Osoegawa K."/>
            <person name="de Jong P."/>
            <person name="Grimwood J."/>
            <person name="Chapman J.A."/>
            <person name="Shapiro H."/>
            <person name="Aerts A."/>
            <person name="Otillar R.P."/>
            <person name="Terry A.Y."/>
            <person name="Boore J.L."/>
            <person name="Grigoriev I.V."/>
            <person name="Lindberg D.R."/>
            <person name="Seaver E.C."/>
            <person name="Weisblat D.A."/>
            <person name="Putnam N.H."/>
            <person name="Rokhsar D.S."/>
        </authorList>
    </citation>
    <scope>NUCLEOTIDE SEQUENCE</scope>
    <source>
        <strain evidence="9 11">I ESC-2004</strain>
    </source>
</reference>
<dbReference type="GO" id="GO:0046872">
    <property type="term" value="F:metal ion binding"/>
    <property type="evidence" value="ECO:0007669"/>
    <property type="project" value="UniProtKB-KW"/>
</dbReference>
<dbReference type="GO" id="GO:0005737">
    <property type="term" value="C:cytoplasm"/>
    <property type="evidence" value="ECO:0007669"/>
    <property type="project" value="TreeGrafter"/>
</dbReference>
<dbReference type="AlphaFoldDB" id="R7TCZ2"/>
<dbReference type="CDD" id="cd16030">
    <property type="entry name" value="iduronate-2-sulfatase"/>
    <property type="match status" value="1"/>
</dbReference>
<gene>
    <name evidence="9" type="ORF">CAPTEDRAFT_127501</name>
</gene>
<protein>
    <recommendedName>
        <fullName evidence="8">Sulfatase N-terminal domain-containing protein</fullName>
    </recommendedName>
</protein>
<dbReference type="OMA" id="PATECID"/>
<dbReference type="Gene3D" id="3.40.720.10">
    <property type="entry name" value="Alkaline Phosphatase, subunit A"/>
    <property type="match status" value="1"/>
</dbReference>
<keyword evidence="5" id="KW-0378">Hydrolase</keyword>
<dbReference type="GO" id="GO:0004423">
    <property type="term" value="F:iduronate-2-sulfatase activity"/>
    <property type="evidence" value="ECO:0007669"/>
    <property type="project" value="InterPro"/>
</dbReference>
<evidence type="ECO:0000313" key="10">
    <source>
        <dbReference type="EnsemblMetazoa" id="CapteP127501"/>
    </source>
</evidence>
<comment type="similarity">
    <text evidence="2">Belongs to the sulfatase family.</text>
</comment>
<keyword evidence="6" id="KW-0106">Calcium</keyword>
<accession>R7TCZ2</accession>
<dbReference type="EMBL" id="KB310419">
    <property type="protein sequence ID" value="ELT91599.1"/>
    <property type="molecule type" value="Genomic_DNA"/>
</dbReference>
<organism evidence="9">
    <name type="scientific">Capitella teleta</name>
    <name type="common">Polychaete worm</name>
    <dbReference type="NCBI Taxonomy" id="283909"/>
    <lineage>
        <taxon>Eukaryota</taxon>
        <taxon>Metazoa</taxon>
        <taxon>Spiralia</taxon>
        <taxon>Lophotrochozoa</taxon>
        <taxon>Annelida</taxon>
        <taxon>Polychaeta</taxon>
        <taxon>Sedentaria</taxon>
        <taxon>Scolecida</taxon>
        <taxon>Capitellidae</taxon>
        <taxon>Capitella</taxon>
    </lineage>
</organism>
<feature type="region of interest" description="Disordered" evidence="7">
    <location>
        <begin position="12"/>
        <end position="32"/>
    </location>
</feature>
<evidence type="ECO:0000313" key="11">
    <source>
        <dbReference type="Proteomes" id="UP000014760"/>
    </source>
</evidence>
<reference evidence="11" key="1">
    <citation type="submission" date="2012-12" db="EMBL/GenBank/DDBJ databases">
        <authorList>
            <person name="Hellsten U."/>
            <person name="Grimwood J."/>
            <person name="Chapman J.A."/>
            <person name="Shapiro H."/>
            <person name="Aerts A."/>
            <person name="Otillar R.P."/>
            <person name="Terry A.Y."/>
            <person name="Boore J.L."/>
            <person name="Simakov O."/>
            <person name="Marletaz F."/>
            <person name="Cho S.-J."/>
            <person name="Edsinger-Gonzales E."/>
            <person name="Havlak P."/>
            <person name="Kuo D.-H."/>
            <person name="Larsson T."/>
            <person name="Lv J."/>
            <person name="Arendt D."/>
            <person name="Savage R."/>
            <person name="Osoegawa K."/>
            <person name="de Jong P."/>
            <person name="Lindberg D.R."/>
            <person name="Seaver E.C."/>
            <person name="Weisblat D.A."/>
            <person name="Putnam N.H."/>
            <person name="Grigoriev I.V."/>
            <person name="Rokhsar D.S."/>
        </authorList>
    </citation>
    <scope>NUCLEOTIDE SEQUENCE</scope>
    <source>
        <strain evidence="11">I ESC-2004</strain>
    </source>
</reference>
<proteinExistence type="inferred from homology"/>
<dbReference type="STRING" id="283909.R7TCZ2"/>
<sequence length="549" mass="62294">MVATTELARRIKIKTEVSHPHNSAPADDENKAHVEYARDANSAEARSPAELPTVEQTNFNVLYIIADDLRPEIGAFIDPKTRPWLNSAIKTPNLDALAERSLVLRRAYVQVARCNPSRVSIMTSRRPNTTHIVNNDGWFRKVGHGNTFVTIPEYFKMNGYSTLGCGKVFHPKSGVMNPQDQGRSWTKEFFQPKGHYEEDLNISWKAVSINDTMHKPLRDQMSVKHALSYMQYEASRFNTNKSPFFLAVGLKKPHVPYVFPDEFLDLYPIEDIQLPQNDFAPANMPACHWHNSRDTLGYDDLIKAKKNWVINSTLPTNVAIDLRRAYYASVSYIDSLVGTLLAELDKLQLRERTIVAFLSDHGYQLGEHGIWGKDTNFEAATNAPMMLSIPGKTDKRVDSFRMTEMVDLFPTLVDAAGLPPLPQCPQYSEETAVCTEGSSMMPLLQDSSSADPIKWKDRVFSQYPSPDIAKAEYMGYSVRTEKYLYIEWVRCKGEINGVWPQPTFKELYDIDKDINQNRNVVNDSIYANTIVELSQSLRDGWVAALPKLV</sequence>
<dbReference type="InterPro" id="IPR035874">
    <property type="entry name" value="IDS"/>
</dbReference>
<evidence type="ECO:0000256" key="4">
    <source>
        <dbReference type="ARBA" id="ARBA00022729"/>
    </source>
</evidence>
<dbReference type="PANTHER" id="PTHR45953:SF1">
    <property type="entry name" value="IDURONATE 2-SULFATASE"/>
    <property type="match status" value="1"/>
</dbReference>
<dbReference type="InterPro" id="IPR017850">
    <property type="entry name" value="Alkaline_phosphatase_core_sf"/>
</dbReference>
<keyword evidence="3" id="KW-0479">Metal-binding</keyword>
<comment type="cofactor">
    <cofactor evidence="1">
        <name>Ca(2+)</name>
        <dbReference type="ChEBI" id="CHEBI:29108"/>
    </cofactor>
</comment>
<evidence type="ECO:0000259" key="8">
    <source>
        <dbReference type="Pfam" id="PF00884"/>
    </source>
</evidence>
<dbReference type="EnsemblMetazoa" id="CapteT127501">
    <property type="protein sequence ID" value="CapteP127501"/>
    <property type="gene ID" value="CapteG127501"/>
</dbReference>
<name>R7TCZ2_CAPTE</name>
<evidence type="ECO:0000256" key="3">
    <source>
        <dbReference type="ARBA" id="ARBA00022723"/>
    </source>
</evidence>
<dbReference type="OrthoDB" id="186522at2759"/>
<dbReference type="InterPro" id="IPR000917">
    <property type="entry name" value="Sulfatase_N"/>
</dbReference>
<evidence type="ECO:0000256" key="1">
    <source>
        <dbReference type="ARBA" id="ARBA00001913"/>
    </source>
</evidence>
<keyword evidence="11" id="KW-1185">Reference proteome</keyword>
<evidence type="ECO:0000313" key="9">
    <source>
        <dbReference type="EMBL" id="ELT91599.1"/>
    </source>
</evidence>